<sequence length="107" mass="12139">MMSGSTCHMFPYSSAVGSIMYAMVCTRPDISYAVSMVSRYMTNPIRCFMRGQKHIDVKFHFVRDVIRKRMVTVKKIGTEDNPADILTKSLTIAKFKYCLDLVAVSSI</sequence>
<dbReference type="AlphaFoldDB" id="A0A6V7NEK1"/>
<protein>
    <recommendedName>
        <fullName evidence="2">Retrovirus-related Pol polyprotein from transposon TNT 1-94</fullName>
    </recommendedName>
</protein>
<evidence type="ECO:0008006" key="2">
    <source>
        <dbReference type="Google" id="ProtNLM"/>
    </source>
</evidence>
<gene>
    <name evidence="1" type="ORF">CB5_LOCUS193</name>
</gene>
<reference evidence="1" key="1">
    <citation type="submission" date="2020-07" db="EMBL/GenBank/DDBJ databases">
        <authorList>
            <person name="Lin J."/>
        </authorList>
    </citation>
    <scope>NUCLEOTIDE SEQUENCE</scope>
</reference>
<evidence type="ECO:0000313" key="1">
    <source>
        <dbReference type="EMBL" id="CAD1816982.1"/>
    </source>
</evidence>
<accession>A0A6V7NEK1</accession>
<proteinExistence type="predicted"/>
<dbReference type="EMBL" id="LR862129">
    <property type="protein sequence ID" value="CAD1816982.1"/>
    <property type="molecule type" value="Genomic_DNA"/>
</dbReference>
<organism evidence="1">
    <name type="scientific">Ananas comosus var. bracteatus</name>
    <name type="common">red pineapple</name>
    <dbReference type="NCBI Taxonomy" id="296719"/>
    <lineage>
        <taxon>Eukaryota</taxon>
        <taxon>Viridiplantae</taxon>
        <taxon>Streptophyta</taxon>
        <taxon>Embryophyta</taxon>
        <taxon>Tracheophyta</taxon>
        <taxon>Spermatophyta</taxon>
        <taxon>Magnoliopsida</taxon>
        <taxon>Liliopsida</taxon>
        <taxon>Poales</taxon>
        <taxon>Bromeliaceae</taxon>
        <taxon>Bromelioideae</taxon>
        <taxon>Ananas</taxon>
    </lineage>
</organism>
<name>A0A6V7NEK1_ANACO</name>